<dbReference type="SMART" id="SM00534">
    <property type="entry name" value="MUTSac"/>
    <property type="match status" value="1"/>
</dbReference>
<dbReference type="InterPro" id="IPR007696">
    <property type="entry name" value="DNA_mismatch_repair_MutS_core"/>
</dbReference>
<dbReference type="InterPro" id="IPR027417">
    <property type="entry name" value="P-loop_NTPase"/>
</dbReference>
<evidence type="ECO:0000256" key="1">
    <source>
        <dbReference type="ARBA" id="ARBA00022741"/>
    </source>
</evidence>
<feature type="transmembrane region" description="Helical" evidence="4">
    <location>
        <begin position="213"/>
        <end position="232"/>
    </location>
</feature>
<dbReference type="GO" id="GO:0005829">
    <property type="term" value="C:cytosol"/>
    <property type="evidence" value="ECO:0007669"/>
    <property type="project" value="TreeGrafter"/>
</dbReference>
<dbReference type="AlphaFoldDB" id="A0A5J4RB31"/>
<keyword evidence="4" id="KW-0472">Membrane</keyword>
<evidence type="ECO:0000256" key="3">
    <source>
        <dbReference type="ARBA" id="ARBA00023125"/>
    </source>
</evidence>
<feature type="transmembrane region" description="Helical" evidence="4">
    <location>
        <begin position="56"/>
        <end position="73"/>
    </location>
</feature>
<keyword evidence="2" id="KW-0067">ATP-binding</keyword>
<comment type="caution">
    <text evidence="6">The sequence shown here is derived from an EMBL/GenBank/DDBJ whole genome shotgun (WGS) entry which is preliminary data.</text>
</comment>
<dbReference type="PANTHER" id="PTHR11361">
    <property type="entry name" value="DNA MISMATCH REPAIR PROTEIN MUTS FAMILY MEMBER"/>
    <property type="match status" value="1"/>
</dbReference>
<dbReference type="InterPro" id="IPR000432">
    <property type="entry name" value="DNA_mismatch_repair_MutS_C"/>
</dbReference>
<keyword evidence="1" id="KW-0547">Nucleotide-binding</keyword>
<dbReference type="CDD" id="cd03283">
    <property type="entry name" value="ABC_MutS-like"/>
    <property type="match status" value="1"/>
</dbReference>
<dbReference type="Pfam" id="PF05192">
    <property type="entry name" value="MutS_III"/>
    <property type="match status" value="1"/>
</dbReference>
<dbReference type="PANTHER" id="PTHR11361:SF99">
    <property type="entry name" value="DNA MISMATCH REPAIR PROTEIN"/>
    <property type="match status" value="1"/>
</dbReference>
<dbReference type="FunFam" id="3.40.50.300:FF:001552">
    <property type="entry name" value="Mismatch repair ATPase (MutS family)"/>
    <property type="match status" value="1"/>
</dbReference>
<keyword evidence="4" id="KW-1133">Transmembrane helix</keyword>
<dbReference type="GO" id="GO:0140664">
    <property type="term" value="F:ATP-dependent DNA damage sensor activity"/>
    <property type="evidence" value="ECO:0007669"/>
    <property type="project" value="InterPro"/>
</dbReference>
<feature type="domain" description="DNA mismatch repair proteins mutS family" evidence="5">
    <location>
        <begin position="424"/>
        <end position="605"/>
    </location>
</feature>
<evidence type="ECO:0000313" key="6">
    <source>
        <dbReference type="EMBL" id="KAA6330564.1"/>
    </source>
</evidence>
<sequence>MEDLDKIIVSYQQIILKTQQELNKISRQIARVGTIRLLLFIAGVAGIIYFHNESRIVVGGIAAVALIPFLVLIKKHNRLFCKRDRLEKKIEINKQELKAIAYDTSDFDGGDEFINPAHPYAYDLDIFGDHSFFQYINRTSTRLGKVRLAGWLNTPLTRKEEIEKRQEAIQELTPQLELRQDFRILGLLYTGKPTDEKEINDWAKNPGFFSHKVVCRFLPVIIPAVNAILITLCLTGIFSFNVWGVVFVSFVLFSILFSQKITKIQALYGKKLQILTVYAGLIRIIESQNPQSELLKRIKTRVEGDKQTASKAINQLAKLMNALDQRNNVFIAAILNGLFFWELRQLMKIETWKENHACDLPRWLEAIGETDALCSLATYAYNHPDYTYPQIVPVPFQMQAKAMGHPLMQRDKCVRNDIDMHQYPFFVIITGANMAGKSTYLRTVGINCLLACTGAPVCAVQMKIYPAKLITGLHTSDSLNNNESYFFAELKRLKLIIDELKAGEKLFIILDEILKGTNSTDKQKGSFALMKQLIALQANGIIATHDLVLGTLAEDFPNEIRNYRFEAEISNDELTFSYQLKEGIAQNMNACFLMEKMGIGHSFLS</sequence>
<protein>
    <submittedName>
        <fullName evidence="6">DNA mismatch repair protein MutS</fullName>
    </submittedName>
</protein>
<name>A0A5J4RB31_9ZZZZ</name>
<accession>A0A5J4RB31</accession>
<gene>
    <name evidence="6" type="ORF">EZS27_020744</name>
</gene>
<feature type="transmembrane region" description="Helical" evidence="4">
    <location>
        <begin position="29"/>
        <end position="50"/>
    </location>
</feature>
<dbReference type="GO" id="GO:0005524">
    <property type="term" value="F:ATP binding"/>
    <property type="evidence" value="ECO:0007669"/>
    <property type="project" value="UniProtKB-KW"/>
</dbReference>
<keyword evidence="3" id="KW-0238">DNA-binding</keyword>
<dbReference type="GO" id="GO:0030983">
    <property type="term" value="F:mismatched DNA binding"/>
    <property type="evidence" value="ECO:0007669"/>
    <property type="project" value="InterPro"/>
</dbReference>
<dbReference type="EMBL" id="SNRY01001485">
    <property type="protein sequence ID" value="KAA6330564.1"/>
    <property type="molecule type" value="Genomic_DNA"/>
</dbReference>
<evidence type="ECO:0000259" key="5">
    <source>
        <dbReference type="SMART" id="SM00534"/>
    </source>
</evidence>
<dbReference type="InterPro" id="IPR036187">
    <property type="entry name" value="DNA_mismatch_repair_MutS_sf"/>
</dbReference>
<dbReference type="SUPFAM" id="SSF52540">
    <property type="entry name" value="P-loop containing nucleoside triphosphate hydrolases"/>
    <property type="match status" value="1"/>
</dbReference>
<dbReference type="InterPro" id="IPR045076">
    <property type="entry name" value="MutS"/>
</dbReference>
<dbReference type="Gene3D" id="1.10.1420.10">
    <property type="match status" value="1"/>
</dbReference>
<dbReference type="Gene3D" id="3.40.50.300">
    <property type="entry name" value="P-loop containing nucleotide triphosphate hydrolases"/>
    <property type="match status" value="1"/>
</dbReference>
<organism evidence="6">
    <name type="scientific">termite gut metagenome</name>
    <dbReference type="NCBI Taxonomy" id="433724"/>
    <lineage>
        <taxon>unclassified sequences</taxon>
        <taxon>metagenomes</taxon>
        <taxon>organismal metagenomes</taxon>
    </lineage>
</organism>
<dbReference type="Pfam" id="PF00488">
    <property type="entry name" value="MutS_V"/>
    <property type="match status" value="1"/>
</dbReference>
<evidence type="ECO:0000256" key="4">
    <source>
        <dbReference type="SAM" id="Phobius"/>
    </source>
</evidence>
<keyword evidence="4" id="KW-0812">Transmembrane</keyword>
<dbReference type="GO" id="GO:0006298">
    <property type="term" value="P:mismatch repair"/>
    <property type="evidence" value="ECO:0007669"/>
    <property type="project" value="InterPro"/>
</dbReference>
<proteinExistence type="predicted"/>
<evidence type="ECO:0000256" key="2">
    <source>
        <dbReference type="ARBA" id="ARBA00022840"/>
    </source>
</evidence>
<reference evidence="6" key="1">
    <citation type="submission" date="2019-03" db="EMBL/GenBank/DDBJ databases">
        <title>Single cell metagenomics reveals metabolic interactions within the superorganism composed of flagellate Streblomastix strix and complex community of Bacteroidetes bacteria on its surface.</title>
        <authorList>
            <person name="Treitli S.C."/>
            <person name="Kolisko M."/>
            <person name="Husnik F."/>
            <person name="Keeling P."/>
            <person name="Hampl V."/>
        </authorList>
    </citation>
    <scope>NUCLEOTIDE SEQUENCE</scope>
    <source>
        <strain evidence="6">STM</strain>
    </source>
</reference>
<dbReference type="SUPFAM" id="SSF48334">
    <property type="entry name" value="DNA repair protein MutS, domain III"/>
    <property type="match status" value="1"/>
</dbReference>
<feature type="transmembrane region" description="Helical" evidence="4">
    <location>
        <begin position="238"/>
        <end position="257"/>
    </location>
</feature>